<keyword evidence="3" id="KW-1185">Reference proteome</keyword>
<dbReference type="RefSeq" id="XP_062717666.1">
    <property type="nucleotide sequence ID" value="XM_062871087.1"/>
</dbReference>
<name>A0AAJ0GL14_9PEZI</name>
<reference evidence="2" key="2">
    <citation type="submission" date="2023-06" db="EMBL/GenBank/DDBJ databases">
        <authorList>
            <consortium name="Lawrence Berkeley National Laboratory"/>
            <person name="Mondo S.J."/>
            <person name="Hensen N."/>
            <person name="Bonometti L."/>
            <person name="Westerberg I."/>
            <person name="Brannstrom I.O."/>
            <person name="Guillou S."/>
            <person name="Cros-Aarteil S."/>
            <person name="Calhoun S."/>
            <person name="Haridas S."/>
            <person name="Kuo A."/>
            <person name="Pangilinan J."/>
            <person name="Riley R."/>
            <person name="Labutti K."/>
            <person name="Andreopoulos B."/>
            <person name="Lipzen A."/>
            <person name="Chen C."/>
            <person name="Yanf M."/>
            <person name="Daum C."/>
            <person name="Ng V."/>
            <person name="Clum A."/>
            <person name="Steindorff A."/>
            <person name="Ohm R."/>
            <person name="Martin F."/>
            <person name="Silar P."/>
            <person name="Natvig D."/>
            <person name="Lalanne C."/>
            <person name="Gautier V."/>
            <person name="Ament-Velasquez S.L."/>
            <person name="Kruys A."/>
            <person name="Hutchinson M.I."/>
            <person name="Powell A.J."/>
            <person name="Barry K."/>
            <person name="Miller A.N."/>
            <person name="Grigoriev I.V."/>
            <person name="Debuchy R."/>
            <person name="Gladieux P."/>
            <person name="Thoren M.H."/>
            <person name="Johannesson H."/>
        </authorList>
    </citation>
    <scope>NUCLEOTIDE SEQUENCE</scope>
    <source>
        <strain evidence="2">CBS 333.67</strain>
    </source>
</reference>
<protein>
    <submittedName>
        <fullName evidence="2">Uncharacterized protein</fullName>
    </submittedName>
</protein>
<dbReference type="GeneID" id="87889916"/>
<reference evidence="2" key="1">
    <citation type="journal article" date="2023" name="Mol. Phylogenet. Evol.">
        <title>Genome-scale phylogeny and comparative genomics of the fungal order Sordariales.</title>
        <authorList>
            <person name="Hensen N."/>
            <person name="Bonometti L."/>
            <person name="Westerberg I."/>
            <person name="Brannstrom I.O."/>
            <person name="Guillou S."/>
            <person name="Cros-Aarteil S."/>
            <person name="Calhoun S."/>
            <person name="Haridas S."/>
            <person name="Kuo A."/>
            <person name="Mondo S."/>
            <person name="Pangilinan J."/>
            <person name="Riley R."/>
            <person name="LaButti K."/>
            <person name="Andreopoulos B."/>
            <person name="Lipzen A."/>
            <person name="Chen C."/>
            <person name="Yan M."/>
            <person name="Daum C."/>
            <person name="Ng V."/>
            <person name="Clum A."/>
            <person name="Steindorff A."/>
            <person name="Ohm R.A."/>
            <person name="Martin F."/>
            <person name="Silar P."/>
            <person name="Natvig D.O."/>
            <person name="Lalanne C."/>
            <person name="Gautier V."/>
            <person name="Ament-Velasquez S.L."/>
            <person name="Kruys A."/>
            <person name="Hutchinson M.I."/>
            <person name="Powell A.J."/>
            <person name="Barry K."/>
            <person name="Miller A.N."/>
            <person name="Grigoriev I.V."/>
            <person name="Debuchy R."/>
            <person name="Gladieux P."/>
            <person name="Hiltunen Thoren M."/>
            <person name="Johannesson H."/>
        </authorList>
    </citation>
    <scope>NUCLEOTIDE SEQUENCE</scope>
    <source>
        <strain evidence="2">CBS 333.67</strain>
    </source>
</reference>
<feature type="region of interest" description="Disordered" evidence="1">
    <location>
        <begin position="73"/>
        <end position="134"/>
    </location>
</feature>
<dbReference type="AlphaFoldDB" id="A0AAJ0GL14"/>
<evidence type="ECO:0000313" key="3">
    <source>
        <dbReference type="Proteomes" id="UP001273166"/>
    </source>
</evidence>
<accession>A0AAJ0GL14</accession>
<evidence type="ECO:0000256" key="1">
    <source>
        <dbReference type="SAM" id="MobiDB-lite"/>
    </source>
</evidence>
<dbReference type="EMBL" id="JAUDZG010000008">
    <property type="protein sequence ID" value="KAK3301886.1"/>
    <property type="molecule type" value="Genomic_DNA"/>
</dbReference>
<evidence type="ECO:0000313" key="2">
    <source>
        <dbReference type="EMBL" id="KAK3301886.1"/>
    </source>
</evidence>
<organism evidence="2 3">
    <name type="scientific">Chaetomium strumarium</name>
    <dbReference type="NCBI Taxonomy" id="1170767"/>
    <lineage>
        <taxon>Eukaryota</taxon>
        <taxon>Fungi</taxon>
        <taxon>Dikarya</taxon>
        <taxon>Ascomycota</taxon>
        <taxon>Pezizomycotina</taxon>
        <taxon>Sordariomycetes</taxon>
        <taxon>Sordariomycetidae</taxon>
        <taxon>Sordariales</taxon>
        <taxon>Chaetomiaceae</taxon>
        <taxon>Chaetomium</taxon>
    </lineage>
</organism>
<sequence length="134" mass="15105">MVPNQDMNKHREPGCTAVTPNKKYYKVGNSFINVMHINRHWQDPSWCSFIGNLWHEDEGWDADIEYWEQRHTISTRGIIPQGNRPGPHTGQPRSPGDTSDWDGTGRHNDEEGQEEVHGGGGAGVPQVTPPRLGR</sequence>
<dbReference type="Proteomes" id="UP001273166">
    <property type="component" value="Unassembled WGS sequence"/>
</dbReference>
<proteinExistence type="predicted"/>
<gene>
    <name evidence="2" type="ORF">B0T15DRAFT_578120</name>
</gene>
<comment type="caution">
    <text evidence="2">The sequence shown here is derived from an EMBL/GenBank/DDBJ whole genome shotgun (WGS) entry which is preliminary data.</text>
</comment>
<feature type="compositionally biased region" description="Basic and acidic residues" evidence="1">
    <location>
        <begin position="103"/>
        <end position="117"/>
    </location>
</feature>